<dbReference type="InterPro" id="IPR026444">
    <property type="entry name" value="Secre_tail"/>
</dbReference>
<accession>A0ABT3RDH3</accession>
<gene>
    <name evidence="2" type="ORF">OO017_05920</name>
</gene>
<dbReference type="Pfam" id="PF13472">
    <property type="entry name" value="Lipase_GDSL_2"/>
    <property type="match status" value="1"/>
</dbReference>
<protein>
    <submittedName>
        <fullName evidence="2">GDSL-type esterase/lipase family protein</fullName>
    </submittedName>
</protein>
<comment type="caution">
    <text evidence="2">The sequence shown here is derived from an EMBL/GenBank/DDBJ whole genome shotgun (WGS) entry which is preliminary data.</text>
</comment>
<evidence type="ECO:0000313" key="2">
    <source>
        <dbReference type="EMBL" id="MCX2739476.1"/>
    </source>
</evidence>
<evidence type="ECO:0000259" key="1">
    <source>
        <dbReference type="Pfam" id="PF13472"/>
    </source>
</evidence>
<dbReference type="Gene3D" id="2.60.40.10">
    <property type="entry name" value="Immunoglobulins"/>
    <property type="match status" value="1"/>
</dbReference>
<dbReference type="InterPro" id="IPR036514">
    <property type="entry name" value="SGNH_hydro_sf"/>
</dbReference>
<evidence type="ECO:0000313" key="3">
    <source>
        <dbReference type="Proteomes" id="UP001207228"/>
    </source>
</evidence>
<name>A0ABT3RDH3_9BACT</name>
<dbReference type="InterPro" id="IPR051532">
    <property type="entry name" value="Ester_Hydrolysis_Enzymes"/>
</dbReference>
<organism evidence="2 3">
    <name type="scientific">Pontibacter anaerobius</name>
    <dbReference type="NCBI Taxonomy" id="2993940"/>
    <lineage>
        <taxon>Bacteria</taxon>
        <taxon>Pseudomonadati</taxon>
        <taxon>Bacteroidota</taxon>
        <taxon>Cytophagia</taxon>
        <taxon>Cytophagales</taxon>
        <taxon>Hymenobacteraceae</taxon>
        <taxon>Pontibacter</taxon>
    </lineage>
</organism>
<dbReference type="EMBL" id="JAPFQO010000003">
    <property type="protein sequence ID" value="MCX2739476.1"/>
    <property type="molecule type" value="Genomic_DNA"/>
</dbReference>
<keyword evidence="3" id="KW-1185">Reference proteome</keyword>
<dbReference type="Proteomes" id="UP001207228">
    <property type="component" value="Unassembled WGS sequence"/>
</dbReference>
<dbReference type="SUPFAM" id="SSF52266">
    <property type="entry name" value="SGNH hydrolase"/>
    <property type="match status" value="1"/>
</dbReference>
<dbReference type="NCBIfam" id="TIGR04183">
    <property type="entry name" value="Por_Secre_tail"/>
    <property type="match status" value="1"/>
</dbReference>
<dbReference type="PANTHER" id="PTHR30383">
    <property type="entry name" value="THIOESTERASE 1/PROTEASE 1/LYSOPHOSPHOLIPASE L1"/>
    <property type="match status" value="1"/>
</dbReference>
<dbReference type="PANTHER" id="PTHR30383:SF2">
    <property type="entry name" value="CELLULOSE-BINDING PROTEIN"/>
    <property type="match status" value="1"/>
</dbReference>
<dbReference type="RefSeq" id="WP_266051542.1">
    <property type="nucleotide sequence ID" value="NZ_JAPFQO010000003.1"/>
</dbReference>
<dbReference type="CDD" id="cd01833">
    <property type="entry name" value="XynB_like"/>
    <property type="match status" value="1"/>
</dbReference>
<feature type="domain" description="SGNH hydrolase-type esterase" evidence="1">
    <location>
        <begin position="3"/>
        <end position="207"/>
    </location>
</feature>
<reference evidence="2 3" key="1">
    <citation type="submission" date="2022-11" db="EMBL/GenBank/DDBJ databases">
        <title>The characterization of three novel Bacteroidetes species and genomic analysis of their roles in tidal elemental geochemical cycles.</title>
        <authorList>
            <person name="Ma K.-J."/>
        </authorList>
    </citation>
    <scope>NUCLEOTIDE SEQUENCE [LARGE SCALE GENOMIC DNA]</scope>
    <source>
        <strain evidence="2 3">M82</strain>
    </source>
</reference>
<proteinExistence type="predicted"/>
<dbReference type="Gene3D" id="3.40.50.1110">
    <property type="entry name" value="SGNH hydrolase"/>
    <property type="match status" value="1"/>
</dbReference>
<dbReference type="InterPro" id="IPR013830">
    <property type="entry name" value="SGNH_hydro"/>
</dbReference>
<dbReference type="InterPro" id="IPR013783">
    <property type="entry name" value="Ig-like_fold"/>
</dbReference>
<sequence>MTLGNSITQGNQEYPGYKYRLWKKLVDAEVEVELVGSHDVNRDGPPSVKGEVYKGQTFTNRNEGHWGWRADEILNGRDDQRQAGRLKEWLRGYSPDLVLLHLGSNDVMQEQPVAETIEELEEIVREIRKTNPDVTVLLAQLIPMNYNNVGPNTINRLNEFNAQIPPLAERLNTLQSPVIVVDQFSDFDPTPGVDTWDGIHPNTSGEEKMAQRWFDAIMSEVITPLPVELTAFGARTNTQGQVLLEWQTASETNNAYFEVQRSQSGKDFQPIGQVKGSGTTVVAQNYTFTDSAAMSGTLYYRLKQVDTDGTSSFSKVAQVQVQEREQVLQVFPTSSRGQNITLHLQHHTSTDEAHVHIYTSEGKLVHSMENVQGINGAFRTRIFTEQLHGAGLYLVRVAAGNEVYQTEFVVEQ</sequence>